<dbReference type="Pfam" id="PF13416">
    <property type="entry name" value="SBP_bac_8"/>
    <property type="match status" value="1"/>
</dbReference>
<dbReference type="SUPFAM" id="SSF53850">
    <property type="entry name" value="Periplasmic binding protein-like II"/>
    <property type="match status" value="1"/>
</dbReference>
<organism evidence="3 6">
    <name type="scientific">Streptomyces radicis</name>
    <dbReference type="NCBI Taxonomy" id="1750517"/>
    <lineage>
        <taxon>Bacteria</taxon>
        <taxon>Bacillati</taxon>
        <taxon>Actinomycetota</taxon>
        <taxon>Actinomycetes</taxon>
        <taxon>Kitasatosporales</taxon>
        <taxon>Streptomycetaceae</taxon>
        <taxon>Streptomyces</taxon>
    </lineage>
</organism>
<proteinExistence type="predicted"/>
<dbReference type="AlphaFoldDB" id="A0A3A9WAB3"/>
<evidence type="ECO:0000313" key="3">
    <source>
        <dbReference type="EMBL" id="RKN04526.1"/>
    </source>
</evidence>
<protein>
    <submittedName>
        <fullName evidence="3">Extracellular solute-binding protein</fullName>
    </submittedName>
</protein>
<evidence type="ECO:0000313" key="6">
    <source>
        <dbReference type="Proteomes" id="UP000275024"/>
    </source>
</evidence>
<dbReference type="PANTHER" id="PTHR43649:SF12">
    <property type="entry name" value="DIACETYLCHITOBIOSE BINDING PROTEIN DASA"/>
    <property type="match status" value="1"/>
</dbReference>
<keyword evidence="2" id="KW-0812">Transmembrane</keyword>
<dbReference type="InterPro" id="IPR006059">
    <property type="entry name" value="SBP"/>
</dbReference>
<evidence type="ECO:0000313" key="4">
    <source>
        <dbReference type="EMBL" id="RKN15504.1"/>
    </source>
</evidence>
<keyword evidence="2" id="KW-1133">Transmembrane helix</keyword>
<keyword evidence="2" id="KW-0472">Membrane</keyword>
<reference evidence="5 6" key="1">
    <citation type="submission" date="2018-09" db="EMBL/GenBank/DDBJ databases">
        <title>Streptomyces sp. nov. DS1-2, an endophytic actinomycete isolated from roots of Dendrobium scabrilingue.</title>
        <authorList>
            <person name="Kuncharoen N."/>
            <person name="Kudo T."/>
            <person name="Ohkuma M."/>
            <person name="Yuki M."/>
            <person name="Tanasupawat S."/>
        </authorList>
    </citation>
    <scope>NUCLEOTIDE SEQUENCE [LARGE SCALE GENOMIC DNA]</scope>
    <source>
        <strain evidence="3 6">AZ1-7</strain>
        <strain evidence="4 5">DS1-2</strain>
    </source>
</reference>
<accession>A0A3A9WAB3</accession>
<gene>
    <name evidence="4" type="ORF">D7318_27645</name>
    <name evidence="3" type="ORF">D7319_28240</name>
</gene>
<dbReference type="OrthoDB" id="3495561at2"/>
<sequence>MSRLLTPATRYDYVPTWDRCHMASVTPAQGRVTMAAPPHRRTSGRARRRSRPRPRPRSRRSLAAAAAATGMLTLAACGGVTFADEPDTFTTMGFTAGDALSAVRMELATAALDPLDVQVNQGAFDEQQFLSSVAADDPPDAVRMDRALIGGYAARGALVPLTDCLDDQGVDPADYRAGAIDEATLDGTVFGLPDSYDTRLLLVDQDVLAEAGDGRREVDTSDWDGLARLADDLHTRDGGLLTRIGFDPKIPEFFPLWVEANGGSLISDDGRTARLDSPEVVEALEYTVGLIDAQGGWGRFKSLRDSFDQFGAENQIAQGQIGAYPMEDWYINVLAGASPDVPLGTEPFLGRDGRPINFVSGASWAIPKGSAHPDEACEFITTMTAAESWIEAATAKAGEIRDAGSPYIGDFTGNVEADRVIREEIWEPTGSAAFDEASLLIDAVQDASFSVPANGAGTEFRRAWQSAVNQVLSGDKEPREALEEAQDRAQTALDLAYQGER</sequence>
<feature type="transmembrane region" description="Helical" evidence="2">
    <location>
        <begin position="61"/>
        <end position="83"/>
    </location>
</feature>
<evidence type="ECO:0000256" key="1">
    <source>
        <dbReference type="SAM" id="MobiDB-lite"/>
    </source>
</evidence>
<feature type="compositionally biased region" description="Basic residues" evidence="1">
    <location>
        <begin position="38"/>
        <end position="60"/>
    </location>
</feature>
<feature type="region of interest" description="Disordered" evidence="1">
    <location>
        <begin position="28"/>
        <end position="60"/>
    </location>
</feature>
<comment type="caution">
    <text evidence="3">The sequence shown here is derived from an EMBL/GenBank/DDBJ whole genome shotgun (WGS) entry which is preliminary data.</text>
</comment>
<dbReference type="PANTHER" id="PTHR43649">
    <property type="entry name" value="ARABINOSE-BINDING PROTEIN-RELATED"/>
    <property type="match status" value="1"/>
</dbReference>
<evidence type="ECO:0000313" key="5">
    <source>
        <dbReference type="Proteomes" id="UP000268652"/>
    </source>
</evidence>
<evidence type="ECO:0000256" key="2">
    <source>
        <dbReference type="SAM" id="Phobius"/>
    </source>
</evidence>
<dbReference type="Proteomes" id="UP000268652">
    <property type="component" value="Unassembled WGS sequence"/>
</dbReference>
<dbReference type="InterPro" id="IPR050490">
    <property type="entry name" value="Bact_solute-bd_prot1"/>
</dbReference>
<dbReference type="EMBL" id="RBDX01000035">
    <property type="protein sequence ID" value="RKN04526.1"/>
    <property type="molecule type" value="Genomic_DNA"/>
</dbReference>
<dbReference type="EMBL" id="RBDY01000033">
    <property type="protein sequence ID" value="RKN15504.1"/>
    <property type="molecule type" value="Genomic_DNA"/>
</dbReference>
<dbReference type="Proteomes" id="UP000275024">
    <property type="component" value="Unassembled WGS sequence"/>
</dbReference>
<keyword evidence="5" id="KW-1185">Reference proteome</keyword>
<dbReference type="Gene3D" id="3.40.190.10">
    <property type="entry name" value="Periplasmic binding protein-like II"/>
    <property type="match status" value="1"/>
</dbReference>
<name>A0A3A9WAB3_9ACTN</name>